<feature type="transmembrane region" description="Helical" evidence="2">
    <location>
        <begin position="197"/>
        <end position="218"/>
    </location>
</feature>
<evidence type="ECO:0000256" key="1">
    <source>
        <dbReference type="SAM" id="MobiDB-lite"/>
    </source>
</evidence>
<sequence>MTERAEVDRPKRDWRVDMLVQDRSDEVTSTKPPAEDSKSAPQSGAVSGLLGFLSASPVDAGPTSALQPDFRSSAFEEAASRWLQQTFIDERTHKKGDHPRPPCFLAEGLTVDVHGTVLGVSQAMDVFRGMLVVLYTSAQVIHTASEHRFGASLVLCNAAFQCYPGIMLACGYSSYEKFLREWPDPGTYSAWDLSSTILLPLVSAWICSFAFCFLKPGANIEDPGEALKQVLLFGGSRAEGTEILLACSINFSIVFIAWRPVSRVLQSVKVRVWHDCLALALALSPLALMLCMKTLLFSEEEGAGMVVTFLPYLLFFHAGILLAACWDRFLSQLQPVGFQTVTDSIHLLPWDVFKSWLLCTSIAWWTSFVFFMPLGQVALVHDLAALRRPGVQGFLSPLWVMALLWPLAVSLVMCGLMVTAKKFNTVLRLLQLELWHVGKNMMYYMVVVNIFLASQQRSDGHRNASLGKCLLGATSILAASRFIHFMAGLSRQAVQI</sequence>
<comment type="caution">
    <text evidence="3">The sequence shown here is derived from an EMBL/GenBank/DDBJ whole genome shotgun (WGS) entry which is preliminary data.</text>
</comment>
<organism evidence="3 4">
    <name type="scientific">Effrenium voratum</name>
    <dbReference type="NCBI Taxonomy" id="2562239"/>
    <lineage>
        <taxon>Eukaryota</taxon>
        <taxon>Sar</taxon>
        <taxon>Alveolata</taxon>
        <taxon>Dinophyceae</taxon>
        <taxon>Suessiales</taxon>
        <taxon>Symbiodiniaceae</taxon>
        <taxon>Effrenium</taxon>
    </lineage>
</organism>
<gene>
    <name evidence="3" type="ORF">EVOR1521_LOCUS10091</name>
</gene>
<keyword evidence="2" id="KW-0812">Transmembrane</keyword>
<keyword evidence="2" id="KW-1133">Transmembrane helix</keyword>
<protein>
    <submittedName>
        <fullName evidence="3">Uncharacterized protein</fullName>
    </submittedName>
</protein>
<accession>A0AA36MRE6</accession>
<feature type="compositionally biased region" description="Basic and acidic residues" evidence="1">
    <location>
        <begin position="1"/>
        <end position="38"/>
    </location>
</feature>
<feature type="transmembrane region" description="Helical" evidence="2">
    <location>
        <begin position="302"/>
        <end position="326"/>
    </location>
</feature>
<feature type="region of interest" description="Disordered" evidence="1">
    <location>
        <begin position="1"/>
        <end position="45"/>
    </location>
</feature>
<dbReference type="AlphaFoldDB" id="A0AA36MRE6"/>
<dbReference type="EMBL" id="CAUJNA010000946">
    <property type="protein sequence ID" value="CAJ1382785.1"/>
    <property type="molecule type" value="Genomic_DNA"/>
</dbReference>
<name>A0AA36MRE6_9DINO</name>
<feature type="transmembrane region" description="Helical" evidence="2">
    <location>
        <begin position="356"/>
        <end position="378"/>
    </location>
</feature>
<proteinExistence type="predicted"/>
<keyword evidence="2" id="KW-0472">Membrane</keyword>
<dbReference type="Proteomes" id="UP001178507">
    <property type="component" value="Unassembled WGS sequence"/>
</dbReference>
<feature type="transmembrane region" description="Helical" evidence="2">
    <location>
        <begin position="273"/>
        <end position="296"/>
    </location>
</feature>
<reference evidence="3" key="1">
    <citation type="submission" date="2023-08" db="EMBL/GenBank/DDBJ databases">
        <authorList>
            <person name="Chen Y."/>
            <person name="Shah S."/>
            <person name="Dougan E. K."/>
            <person name="Thang M."/>
            <person name="Chan C."/>
        </authorList>
    </citation>
    <scope>NUCLEOTIDE SEQUENCE</scope>
</reference>
<evidence type="ECO:0000313" key="3">
    <source>
        <dbReference type="EMBL" id="CAJ1382785.1"/>
    </source>
</evidence>
<evidence type="ECO:0000256" key="2">
    <source>
        <dbReference type="SAM" id="Phobius"/>
    </source>
</evidence>
<keyword evidence="4" id="KW-1185">Reference proteome</keyword>
<evidence type="ECO:0000313" key="4">
    <source>
        <dbReference type="Proteomes" id="UP001178507"/>
    </source>
</evidence>
<feature type="transmembrane region" description="Helical" evidence="2">
    <location>
        <begin position="398"/>
        <end position="420"/>
    </location>
</feature>